<dbReference type="Gene3D" id="1.25.40.20">
    <property type="entry name" value="Ankyrin repeat-containing domain"/>
    <property type="match status" value="3"/>
</dbReference>
<dbReference type="Pfam" id="PF00023">
    <property type="entry name" value="Ank"/>
    <property type="match status" value="1"/>
</dbReference>
<dbReference type="InterPro" id="IPR036770">
    <property type="entry name" value="Ankyrin_rpt-contain_sf"/>
</dbReference>
<evidence type="ECO:0000313" key="5">
    <source>
        <dbReference type="Proteomes" id="UP001172673"/>
    </source>
</evidence>
<dbReference type="PANTHER" id="PTHR10039">
    <property type="entry name" value="AMELOGENIN"/>
    <property type="match status" value="1"/>
</dbReference>
<dbReference type="PROSITE" id="PS50297">
    <property type="entry name" value="ANK_REP_REGION"/>
    <property type="match status" value="2"/>
</dbReference>
<evidence type="ECO:0000259" key="3">
    <source>
        <dbReference type="Pfam" id="PF24883"/>
    </source>
</evidence>
<dbReference type="PANTHER" id="PTHR10039:SF10">
    <property type="entry name" value="NACHT DOMAIN-CONTAINING PROTEIN"/>
    <property type="match status" value="1"/>
</dbReference>
<keyword evidence="5" id="KW-1185">Reference proteome</keyword>
<comment type="caution">
    <text evidence="4">The sequence shown here is derived from an EMBL/GenBank/DDBJ whole genome shotgun (WGS) entry which is preliminary data.</text>
</comment>
<feature type="repeat" description="ANK" evidence="2">
    <location>
        <begin position="830"/>
        <end position="862"/>
    </location>
</feature>
<keyword evidence="1" id="KW-0677">Repeat</keyword>
<dbReference type="Pfam" id="PF13637">
    <property type="entry name" value="Ank_4"/>
    <property type="match status" value="1"/>
</dbReference>
<dbReference type="EMBL" id="JAPDRK010000023">
    <property type="protein sequence ID" value="KAJ9603187.1"/>
    <property type="molecule type" value="Genomic_DNA"/>
</dbReference>
<dbReference type="SUPFAM" id="SSF48403">
    <property type="entry name" value="Ankyrin repeat"/>
    <property type="match status" value="1"/>
</dbReference>
<sequence length="977" mass="109494">MSTAVQKAGHLKPEVRLGQAISEFEYILSDAEKSRFRAIRTALPPAPPDVMKLTEEIDAENSRRRRRCIGPRLTSILQAIQQFAPVIDTVIGSSRSQIAGAIWAVVKTTLSDAAAPRYQELGYLFPTSGVRRTLCQYFIPMVGLCKQSVLFLRKSSFKQLSQSIVSSFDAQFGHFEVELSVAAQSLREEVSVAAKREQRLEQKENSTFRSHMTKRSEVSEKRRQLKNKLRFLNACSTYDYQAPWKAARKAGSSHWLYDKDAYQHWLHCPSGALWCTGILGSGKTVLAASLVQHLIVNEHTPTAIVGYFFCKHSDEASLTTRTILGTLAKQMLESAPEEIFDAVPYWWVRPVPEDTLMLYLRTFTPLHKQVQTYYLVIDGLDDYRNEELMLLMPCLRQLLGLGNVRLFLTSRLDTYQWMSPHIMPHLQVAMDVSADLEQYIETELEDRLQSGYLALGDPKLVIAIRDELISGSKGMFLWVAFQLESICAESTDSGIMHALQSLPKSLPETFGRILRNLEKATAPDNQAVRRKMFEIMSAAQCPLTMRELREALSVVPGNLDWDHRRLINDMQRTFNQQCGSLAVIDEEDNTATFAHPSIKQYLLSSAASYGITLSKSNLYLGELCVTYLNFPVHETQLVKRKLKRRNLQPTDIPTEIISSQLSRYTAVNAVAIKLLKSTRNQIRDEIDIDLFGWTDPIVPNTPAEPHSKYAFLSCATKHWPAHSSSFTLETPSFGLFCRLLNGDVSFIPQPWIDCKIIYYDAAVENPLLWAAATGHEAATRFLLDCAESKADAKDTCGRSPLSWAVEGGHETVVKLLLSTQKVNIDSKTMLGCTPLMFAAGRGHFDVVKLLLDLGADPNAKDHVGRTPLSVAAAEGREAVLRLLLETPGVEADHRDRHGRTPLSGAAEYGYENVVRMFLQRKDVDIASRDENGKTPYSHALQIGHVAVAQLLASKMRSLGLHIEGDEGLTRLDHQSDE</sequence>
<dbReference type="Pfam" id="PF12796">
    <property type="entry name" value="Ank_2"/>
    <property type="match status" value="1"/>
</dbReference>
<dbReference type="InterPro" id="IPR002110">
    <property type="entry name" value="Ankyrin_rpt"/>
</dbReference>
<evidence type="ECO:0000256" key="2">
    <source>
        <dbReference type="PROSITE-ProRule" id="PRU00023"/>
    </source>
</evidence>
<feature type="repeat" description="ANK" evidence="2">
    <location>
        <begin position="863"/>
        <end position="885"/>
    </location>
</feature>
<accession>A0AA39CCF5</accession>
<gene>
    <name evidence="4" type="ORF">H2200_012482</name>
</gene>
<reference evidence="4" key="1">
    <citation type="submission" date="2022-10" db="EMBL/GenBank/DDBJ databases">
        <title>Culturing micro-colonial fungi from biological soil crusts in the Mojave desert and describing Neophaeococcomyces mojavensis, and introducing the new genera and species Taxawa tesnikishii.</title>
        <authorList>
            <person name="Kurbessoian T."/>
            <person name="Stajich J.E."/>
        </authorList>
    </citation>
    <scope>NUCLEOTIDE SEQUENCE</scope>
    <source>
        <strain evidence="4">TK_41</strain>
    </source>
</reference>
<name>A0AA39CCF5_9EURO</name>
<dbReference type="SMART" id="SM00248">
    <property type="entry name" value="ANK"/>
    <property type="match status" value="6"/>
</dbReference>
<keyword evidence="2" id="KW-0040">ANK repeat</keyword>
<evidence type="ECO:0000256" key="1">
    <source>
        <dbReference type="ARBA" id="ARBA00022737"/>
    </source>
</evidence>
<feature type="domain" description="Nephrocystin 3-like N-terminal" evidence="3">
    <location>
        <begin position="251"/>
        <end position="411"/>
    </location>
</feature>
<dbReference type="PRINTS" id="PR01415">
    <property type="entry name" value="ANKYRIN"/>
</dbReference>
<feature type="repeat" description="ANK" evidence="2">
    <location>
        <begin position="897"/>
        <end position="930"/>
    </location>
</feature>
<organism evidence="4 5">
    <name type="scientific">Cladophialophora chaetospira</name>
    <dbReference type="NCBI Taxonomy" id="386627"/>
    <lineage>
        <taxon>Eukaryota</taxon>
        <taxon>Fungi</taxon>
        <taxon>Dikarya</taxon>
        <taxon>Ascomycota</taxon>
        <taxon>Pezizomycotina</taxon>
        <taxon>Eurotiomycetes</taxon>
        <taxon>Chaetothyriomycetidae</taxon>
        <taxon>Chaetothyriales</taxon>
        <taxon>Herpotrichiellaceae</taxon>
        <taxon>Cladophialophora</taxon>
    </lineage>
</organism>
<dbReference type="InterPro" id="IPR056884">
    <property type="entry name" value="NPHP3-like_N"/>
</dbReference>
<dbReference type="PROSITE" id="PS50088">
    <property type="entry name" value="ANK_REPEAT"/>
    <property type="match status" value="3"/>
</dbReference>
<dbReference type="Pfam" id="PF24883">
    <property type="entry name" value="NPHP3_N"/>
    <property type="match status" value="1"/>
</dbReference>
<dbReference type="SUPFAM" id="SSF52540">
    <property type="entry name" value="P-loop containing nucleoside triphosphate hydrolases"/>
    <property type="match status" value="1"/>
</dbReference>
<dbReference type="InterPro" id="IPR027417">
    <property type="entry name" value="P-loop_NTPase"/>
</dbReference>
<protein>
    <recommendedName>
        <fullName evidence="3">Nephrocystin 3-like N-terminal domain-containing protein</fullName>
    </recommendedName>
</protein>
<proteinExistence type="predicted"/>
<evidence type="ECO:0000313" key="4">
    <source>
        <dbReference type="EMBL" id="KAJ9603187.1"/>
    </source>
</evidence>
<dbReference type="Gene3D" id="3.40.50.300">
    <property type="entry name" value="P-loop containing nucleotide triphosphate hydrolases"/>
    <property type="match status" value="1"/>
</dbReference>
<dbReference type="AlphaFoldDB" id="A0AA39CCF5"/>
<dbReference type="Proteomes" id="UP001172673">
    <property type="component" value="Unassembled WGS sequence"/>
</dbReference>